<keyword evidence="3" id="KW-1185">Reference proteome</keyword>
<sequence length="408" mass="44549">MAMEAEPNAYEQSRLDRIKQNFAKMRALGFDVSENLSARANVHEVKPRKRSAPKQESILEASRTSKRIRGQSAPDAKAVSLAIETAASLPQEQTKSKPKLTLDQQQSITAPFTLRSIGTTVWDLGEVWRGCWSQNYWSSSGCLFHHAYPVGFKASKAMFGRTWEMRILAGDVRPSFEVEDSDGRHKFEGPSPTSPWTGVCLAQKTGQRISGPLYFGFSDLITQRAITSQYTERELQAAFQLTRLPSAAPQPEERAAAEFMTVEGLGAATATALALTLALGGQRHADLASLRTWAQADQGVGLALFLLTSLEMPESVRRWPAWRHRMVPKIVASICQGCEDIASLLPQQQQQQQSQGPNLTAEPPSRQPGDQGPTPSSSRAAGSSRQKNQAATAGLLAADCRPTGLMTD</sequence>
<organism evidence="2 3">
    <name type="scientific">Symbiochloris irregularis</name>
    <dbReference type="NCBI Taxonomy" id="706552"/>
    <lineage>
        <taxon>Eukaryota</taxon>
        <taxon>Viridiplantae</taxon>
        <taxon>Chlorophyta</taxon>
        <taxon>core chlorophytes</taxon>
        <taxon>Trebouxiophyceae</taxon>
        <taxon>Trebouxiales</taxon>
        <taxon>Trebouxiaceae</taxon>
        <taxon>Symbiochloris</taxon>
    </lineage>
</organism>
<dbReference type="Gene3D" id="3.30.160.360">
    <property type="match status" value="1"/>
</dbReference>
<dbReference type="PROSITE" id="PS51543">
    <property type="entry name" value="FYRC"/>
    <property type="match status" value="1"/>
</dbReference>
<feature type="region of interest" description="Disordered" evidence="1">
    <location>
        <begin position="346"/>
        <end position="408"/>
    </location>
</feature>
<evidence type="ECO:0000313" key="2">
    <source>
        <dbReference type="EMBL" id="KAK9804457.1"/>
    </source>
</evidence>
<comment type="caution">
    <text evidence="2">The sequence shown here is derived from an EMBL/GenBank/DDBJ whole genome shotgun (WGS) entry which is preliminary data.</text>
</comment>
<reference evidence="2 3" key="1">
    <citation type="journal article" date="2024" name="Nat. Commun.">
        <title>Phylogenomics reveals the evolutionary origins of lichenization in chlorophyte algae.</title>
        <authorList>
            <person name="Puginier C."/>
            <person name="Libourel C."/>
            <person name="Otte J."/>
            <person name="Skaloud P."/>
            <person name="Haon M."/>
            <person name="Grisel S."/>
            <person name="Petersen M."/>
            <person name="Berrin J.G."/>
            <person name="Delaux P.M."/>
            <person name="Dal Grande F."/>
            <person name="Keller J."/>
        </authorList>
    </citation>
    <scope>NUCLEOTIDE SEQUENCE [LARGE SCALE GENOMIC DNA]</scope>
    <source>
        <strain evidence="2 3">SAG 2036</strain>
    </source>
</reference>
<dbReference type="GO" id="GO:0005634">
    <property type="term" value="C:nucleus"/>
    <property type="evidence" value="ECO:0007669"/>
    <property type="project" value="InterPro"/>
</dbReference>
<accession>A0AAW1P795</accession>
<proteinExistence type="predicted"/>
<dbReference type="Proteomes" id="UP001465755">
    <property type="component" value="Unassembled WGS sequence"/>
</dbReference>
<evidence type="ECO:0000256" key="1">
    <source>
        <dbReference type="SAM" id="MobiDB-lite"/>
    </source>
</evidence>
<dbReference type="InterPro" id="IPR003889">
    <property type="entry name" value="FYrich_C"/>
</dbReference>
<feature type="region of interest" description="Disordered" evidence="1">
    <location>
        <begin position="45"/>
        <end position="71"/>
    </location>
</feature>
<feature type="compositionally biased region" description="Polar residues" evidence="1">
    <location>
        <begin position="373"/>
        <end position="391"/>
    </location>
</feature>
<dbReference type="AlphaFoldDB" id="A0AAW1P795"/>
<gene>
    <name evidence="2" type="ORF">WJX73_004005</name>
</gene>
<name>A0AAW1P795_9CHLO</name>
<protein>
    <submittedName>
        <fullName evidence="2">Uncharacterized protein</fullName>
    </submittedName>
</protein>
<dbReference type="EMBL" id="JALJOQ010000051">
    <property type="protein sequence ID" value="KAK9804457.1"/>
    <property type="molecule type" value="Genomic_DNA"/>
</dbReference>
<evidence type="ECO:0000313" key="3">
    <source>
        <dbReference type="Proteomes" id="UP001465755"/>
    </source>
</evidence>